<name>A0A087RM47_9ARCH</name>
<dbReference type="PANTHER" id="PTHR35601:SF1">
    <property type="entry name" value="TOXIN RELE"/>
    <property type="match status" value="1"/>
</dbReference>
<dbReference type="STRING" id="1502291.AAA799D11_01926"/>
<evidence type="ECO:0000313" key="3">
    <source>
        <dbReference type="Proteomes" id="UP000029386"/>
    </source>
</evidence>
<evidence type="ECO:0000313" key="2">
    <source>
        <dbReference type="EMBL" id="KFM14551.1"/>
    </source>
</evidence>
<reference evidence="2 3" key="1">
    <citation type="submission" date="2014-06" db="EMBL/GenBank/DDBJ databases">
        <authorList>
            <person name="Ngugi D.K."/>
            <person name="Blom J."/>
            <person name="Alam I."/>
            <person name="Rashid M."/>
            <person name="Baalawi W."/>
            <person name="Zhang G."/>
            <person name="Hikmawan T."/>
            <person name="Guan Y."/>
            <person name="Antunes A."/>
            <person name="Siam R."/>
            <person name="El-Dorry H."/>
            <person name="Bajic V."/>
            <person name="Stingl U."/>
        </authorList>
    </citation>
    <scope>NUCLEOTIDE SEQUENCE [LARGE SCALE GENOMIC DNA]</scope>
    <source>
        <strain evidence="2">SCGC AAA799-D11</strain>
    </source>
</reference>
<keyword evidence="3" id="KW-1185">Reference proteome</keyword>
<comment type="caution">
    <text evidence="2">The sequence shown here is derived from an EMBL/GenBank/DDBJ whole genome shotgun (WGS) entry which is preliminary data.</text>
</comment>
<keyword evidence="1" id="KW-1277">Toxin-antitoxin system</keyword>
<dbReference type="InterPro" id="IPR007712">
    <property type="entry name" value="RelE/ParE_toxin"/>
</dbReference>
<dbReference type="EMBL" id="JOSY01000077">
    <property type="protein sequence ID" value="KFM14551.1"/>
    <property type="molecule type" value="Genomic_DNA"/>
</dbReference>
<dbReference type="PANTHER" id="PTHR35601">
    <property type="entry name" value="TOXIN RELE"/>
    <property type="match status" value="1"/>
</dbReference>
<organism evidence="2 3">
    <name type="scientific">Marine Group I thaumarchaeote SCGC AAA799-D11</name>
    <dbReference type="NCBI Taxonomy" id="1502291"/>
    <lineage>
        <taxon>Archaea</taxon>
        <taxon>Nitrososphaerota</taxon>
        <taxon>Marine Group I</taxon>
    </lineage>
</organism>
<dbReference type="Proteomes" id="UP000029386">
    <property type="component" value="Unassembled WGS sequence"/>
</dbReference>
<protein>
    <submittedName>
        <fullName evidence="2">Toxin-like protein</fullName>
    </submittedName>
</protein>
<dbReference type="InterPro" id="IPR035093">
    <property type="entry name" value="RelE/ParE_toxin_dom_sf"/>
</dbReference>
<dbReference type="AlphaFoldDB" id="A0A087RM47"/>
<proteinExistence type="predicted"/>
<gene>
    <name evidence="2" type="ORF">AAA799D11_01926</name>
</gene>
<accession>A0A087RM47</accession>
<dbReference type="SUPFAM" id="SSF143011">
    <property type="entry name" value="RelE-like"/>
    <property type="match status" value="1"/>
</dbReference>
<sequence>MAWIVIFTRKAEKDLEKLSDDIAKRIILKIEEIAQNDPYQQLDKMTNSPYYKFRVGVYRGIVNIVNDKMILQLVKAKHRSKAYKK</sequence>
<dbReference type="Pfam" id="PF05016">
    <property type="entry name" value="ParE_toxin"/>
    <property type="match status" value="1"/>
</dbReference>
<evidence type="ECO:0000256" key="1">
    <source>
        <dbReference type="ARBA" id="ARBA00022649"/>
    </source>
</evidence>
<dbReference type="Gene3D" id="3.30.2310.20">
    <property type="entry name" value="RelE-like"/>
    <property type="match status" value="1"/>
</dbReference>